<dbReference type="PANTHER" id="PTHR22550:SF14">
    <property type="entry name" value="VWFA DOMAIN-CONTAINING PROTEIN"/>
    <property type="match status" value="1"/>
</dbReference>
<keyword evidence="2" id="KW-0472">Membrane</keyword>
<dbReference type="InterPro" id="IPR002035">
    <property type="entry name" value="VWF_A"/>
</dbReference>
<dbReference type="AlphaFoldDB" id="A0A1S2D574"/>
<dbReference type="Pfam" id="PF13519">
    <property type="entry name" value="VWA_2"/>
    <property type="match status" value="1"/>
</dbReference>
<feature type="compositionally biased region" description="Basic and acidic residues" evidence="1">
    <location>
        <begin position="483"/>
        <end position="501"/>
    </location>
</feature>
<evidence type="ECO:0000313" key="5">
    <source>
        <dbReference type="Proteomes" id="UP000179934"/>
    </source>
</evidence>
<accession>A0A1S2D574</accession>
<keyword evidence="2" id="KW-1133">Transmembrane helix</keyword>
<dbReference type="EMBL" id="MKFU01000004">
    <property type="protein sequence ID" value="OHY95173.1"/>
    <property type="molecule type" value="Genomic_DNA"/>
</dbReference>
<dbReference type="Gene3D" id="3.40.50.410">
    <property type="entry name" value="von Willebrand factor, type A domain"/>
    <property type="match status" value="1"/>
</dbReference>
<feature type="region of interest" description="Disordered" evidence="1">
    <location>
        <begin position="474"/>
        <end position="501"/>
    </location>
</feature>
<dbReference type="Proteomes" id="UP000179934">
    <property type="component" value="Unassembled WGS sequence"/>
</dbReference>
<dbReference type="PANTHER" id="PTHR22550">
    <property type="entry name" value="SPORE GERMINATION PROTEIN"/>
    <property type="match status" value="1"/>
</dbReference>
<comment type="caution">
    <text evidence="4">The sequence shown here is derived from an EMBL/GenBank/DDBJ whole genome shotgun (WGS) entry which is preliminary data.</text>
</comment>
<feature type="transmembrane region" description="Helical" evidence="2">
    <location>
        <begin position="71"/>
        <end position="88"/>
    </location>
</feature>
<dbReference type="STRING" id="646.BJD16_09365"/>
<dbReference type="OrthoDB" id="9807628at2"/>
<dbReference type="InterPro" id="IPR036465">
    <property type="entry name" value="vWFA_dom_sf"/>
</dbReference>
<organism evidence="4 5">
    <name type="scientific">Aeromonas sobria</name>
    <dbReference type="NCBI Taxonomy" id="646"/>
    <lineage>
        <taxon>Bacteria</taxon>
        <taxon>Pseudomonadati</taxon>
        <taxon>Pseudomonadota</taxon>
        <taxon>Gammaproteobacteria</taxon>
        <taxon>Aeromonadales</taxon>
        <taxon>Aeromonadaceae</taxon>
        <taxon>Aeromonas</taxon>
    </lineage>
</organism>
<dbReference type="GeneID" id="58921336"/>
<evidence type="ECO:0000313" key="4">
    <source>
        <dbReference type="EMBL" id="OHY95173.1"/>
    </source>
</evidence>
<reference evidence="4 5" key="1">
    <citation type="submission" date="2016-09" db="EMBL/GenBank/DDBJ databases">
        <title>Draft Genome Sequence of Aeromonas sobria Strain 08005, Isolated from Sick Rana catesbeiana.</title>
        <authorList>
            <person name="Yang Q."/>
        </authorList>
    </citation>
    <scope>NUCLEOTIDE SEQUENCE [LARGE SCALE GENOMIC DNA]</scope>
    <source>
        <strain evidence="4 5">08005</strain>
    </source>
</reference>
<dbReference type="SUPFAM" id="SSF53300">
    <property type="entry name" value="vWA-like"/>
    <property type="match status" value="1"/>
</dbReference>
<dbReference type="PROSITE" id="PS50234">
    <property type="entry name" value="VWFA"/>
    <property type="match status" value="1"/>
</dbReference>
<keyword evidence="2" id="KW-0812">Transmembrane</keyword>
<name>A0A1S2D574_AERSO</name>
<protein>
    <recommendedName>
        <fullName evidence="3">VWFA domain-containing protein</fullName>
    </recommendedName>
</protein>
<evidence type="ECO:0000256" key="2">
    <source>
        <dbReference type="SAM" id="Phobius"/>
    </source>
</evidence>
<proteinExistence type="predicted"/>
<feature type="domain" description="VWFA" evidence="3">
    <location>
        <begin position="101"/>
        <end position="280"/>
    </location>
</feature>
<gene>
    <name evidence="4" type="ORF">BJD16_09365</name>
</gene>
<dbReference type="InterPro" id="IPR050768">
    <property type="entry name" value="UPF0353/GerABKA_families"/>
</dbReference>
<evidence type="ECO:0000256" key="1">
    <source>
        <dbReference type="SAM" id="MobiDB-lite"/>
    </source>
</evidence>
<sequence>MIDTLFWQQLWLNAHFLRPWWLLAFIPLAAIILLRWRMDDAKNWQQRLPSHLRKALTLGEEGWKKNLPLKALALIMGLAILICAGPTWSREPSPFGEDQGALLILLDNSDSMLEEDIAPNRLTRAKQKIGDLLATRSGGRTSLVVFAGSAHTAMPLTRDNTVFTPFLAAISPAIMPKAGKHTEQVIPLLSEQLADEAGSTVLLISDGISPSAIAPLADYFKAQSHQLLILAAGDPALSGKRPLELASLRRLASDSNATLLTMTVDNDDVESINRAIARHFLIHSDSLMPWHDIGYNLLFPVVALLLLWFRKGWLVQWGLVAAVSFSLLQAAPAHATTFSLASAEPTEPATNHWVEELKQQWLDLWLTPDQQGQWYFQRGDYLEAAKRYEDPLYKGVAYYYGAEFALAQSAFLQADTEQALLYAGNALARQREYLAARRLFQQLADEANDPTVRQSAAHNYQVMRGIVDEINRASQSQTGTPDGPDHSRELPENEPRTAEGAEEKVAAALMERETLTADQILANPAQAEKWLRRVESDPADFLQAKFRLQLHTRQTQALSRPHPAATTEEPAHVQQAQ</sequence>
<feature type="transmembrane region" description="Helical" evidence="2">
    <location>
        <begin position="20"/>
        <end position="38"/>
    </location>
</feature>
<dbReference type="SMART" id="SM00327">
    <property type="entry name" value="VWA"/>
    <property type="match status" value="1"/>
</dbReference>
<evidence type="ECO:0000259" key="3">
    <source>
        <dbReference type="PROSITE" id="PS50234"/>
    </source>
</evidence>
<dbReference type="RefSeq" id="WP_042019153.1">
    <property type="nucleotide sequence ID" value="NZ_CDBW01000006.1"/>
</dbReference>
<feature type="region of interest" description="Disordered" evidence="1">
    <location>
        <begin position="553"/>
        <end position="577"/>
    </location>
</feature>